<dbReference type="GO" id="GO:0016491">
    <property type="term" value="F:oxidoreductase activity"/>
    <property type="evidence" value="ECO:0007669"/>
    <property type="project" value="InterPro"/>
</dbReference>
<dbReference type="InterPro" id="IPR050464">
    <property type="entry name" value="Zeta_carotene_desat/Oxidored"/>
</dbReference>
<dbReference type="InterPro" id="IPR002937">
    <property type="entry name" value="Amino_oxidase"/>
</dbReference>
<dbReference type="STRING" id="927083.DB32_005179"/>
<feature type="domain" description="Amine oxidase" evidence="1">
    <location>
        <begin position="22"/>
        <end position="472"/>
    </location>
</feature>
<dbReference type="Proteomes" id="UP000034883">
    <property type="component" value="Chromosome"/>
</dbReference>
<gene>
    <name evidence="2" type="ORF">DB32_005179</name>
</gene>
<dbReference type="PRINTS" id="PR00368">
    <property type="entry name" value="FADPNR"/>
</dbReference>
<dbReference type="SUPFAM" id="SSF51905">
    <property type="entry name" value="FAD/NAD(P)-binding domain"/>
    <property type="match status" value="1"/>
</dbReference>
<evidence type="ECO:0000259" key="1">
    <source>
        <dbReference type="Pfam" id="PF01593"/>
    </source>
</evidence>
<dbReference type="Gene3D" id="3.50.50.60">
    <property type="entry name" value="FAD/NAD(P)-binding domain"/>
    <property type="match status" value="1"/>
</dbReference>
<name>A0A0F6W5M6_9BACT</name>
<proteinExistence type="predicted"/>
<keyword evidence="3" id="KW-1185">Reference proteome</keyword>
<dbReference type="InterPro" id="IPR036188">
    <property type="entry name" value="FAD/NAD-bd_sf"/>
</dbReference>
<accession>A0A0F6W5M6</accession>
<sequence length="499" mass="55692">MRMTTRGPGAERAHVVIVGGGLAGCAAATVLAERGVRVTVIEKERYLGGRVGAWEDQLADGTRFEMERGFHAFFRQYYNVRALLRRIDPSLSCLRPLEDYPLLGPRGWSESFSGLPRRVPLNLLALVWRTPSLRLRDLPRIDVRPATEMVAFDPSATYAKWDHVTAREYLDSLGFPTRARQMLFDVFAHSFFNPEHEYSAAELLAMFHFYFLGNPEGLVFDVLREPFSTALWKPLRAYLEARGVRFVMESEVSRIVRRGARLSVEHSSGREEGDSLVLAVTVPALRALVDASPSLRDEANGSSSRVDAWTREVASLDVTLPFVVWRLWIDRPLRADRAPFAGTTGLGILDNVSIYEKLEGESAEWARRTGGSIVELHAYAVDEWMDEAEIRRALMDGLYEIYPEARDVKVLDERYLVRRDCPSFAPGSHATRPGVETPVPGLWLAGDFVKLPFPSALMERAVASGFRAASGIAASLGVAEEPIRTVPPRGVLAPWVPRA</sequence>
<protein>
    <submittedName>
        <fullName evidence="2">Phi-Carotenoid synthase</fullName>
    </submittedName>
</protein>
<reference evidence="2 3" key="1">
    <citation type="submission" date="2015-03" db="EMBL/GenBank/DDBJ databases">
        <title>Genome assembly of Sandaracinus amylolyticus DSM 53668.</title>
        <authorList>
            <person name="Sharma G."/>
            <person name="Subramanian S."/>
        </authorList>
    </citation>
    <scope>NUCLEOTIDE SEQUENCE [LARGE SCALE GENOMIC DNA]</scope>
    <source>
        <strain evidence="2 3">DSM 53668</strain>
    </source>
</reference>
<dbReference type="KEGG" id="samy:DB32_005179"/>
<dbReference type="EMBL" id="CP011125">
    <property type="protein sequence ID" value="AKF08030.1"/>
    <property type="molecule type" value="Genomic_DNA"/>
</dbReference>
<dbReference type="Pfam" id="PF01593">
    <property type="entry name" value="Amino_oxidase"/>
    <property type="match status" value="1"/>
</dbReference>
<organism evidence="2 3">
    <name type="scientific">Sandaracinus amylolyticus</name>
    <dbReference type="NCBI Taxonomy" id="927083"/>
    <lineage>
        <taxon>Bacteria</taxon>
        <taxon>Pseudomonadati</taxon>
        <taxon>Myxococcota</taxon>
        <taxon>Polyangia</taxon>
        <taxon>Polyangiales</taxon>
        <taxon>Sandaracinaceae</taxon>
        <taxon>Sandaracinus</taxon>
    </lineage>
</organism>
<dbReference type="PANTHER" id="PTHR42923:SF43">
    <property type="entry name" value="AMINE OXIDASE"/>
    <property type="match status" value="1"/>
</dbReference>
<evidence type="ECO:0000313" key="2">
    <source>
        <dbReference type="EMBL" id="AKF08030.1"/>
    </source>
</evidence>
<evidence type="ECO:0000313" key="3">
    <source>
        <dbReference type="Proteomes" id="UP000034883"/>
    </source>
</evidence>
<dbReference type="PANTHER" id="PTHR42923">
    <property type="entry name" value="PROTOPORPHYRINOGEN OXIDASE"/>
    <property type="match status" value="1"/>
</dbReference>
<dbReference type="AlphaFoldDB" id="A0A0F6W5M6"/>
<dbReference type="PROSITE" id="PS51257">
    <property type="entry name" value="PROKAR_LIPOPROTEIN"/>
    <property type="match status" value="1"/>
</dbReference>